<dbReference type="InterPro" id="IPR004045">
    <property type="entry name" value="Glutathione_S-Trfase_N"/>
</dbReference>
<dbReference type="InterPro" id="IPR004046">
    <property type="entry name" value="GST_C"/>
</dbReference>
<dbReference type="SFLD" id="SFLDS00019">
    <property type="entry name" value="Glutathione_Transferase_(cytos"/>
    <property type="match status" value="1"/>
</dbReference>
<dbReference type="InterPro" id="IPR036282">
    <property type="entry name" value="Glutathione-S-Trfase_C_sf"/>
</dbReference>
<dbReference type="PROSITE" id="PS50405">
    <property type="entry name" value="GST_CTER"/>
    <property type="match status" value="1"/>
</dbReference>
<dbReference type="EC" id="2.5.1.18" evidence="3"/>
<sequence length="202" mass="22078">MKLFYSPGACSLAVHIVLREIGQAFSLERVDLATHKTEHGDDYYRLNSKGYVPLLELDDGSYLSEGPVINQYLCDRAGRVDLMPAAGSMARYRVMEWQGFITSELHKGFGGLFNPALDEAAKAAIGETLRRRLQWVSTQLQGRSYLAGDAFSAADAYLFTVASWAGYLGLDISHCPELNGYLVRLAARPAVQAALKAEGLAA</sequence>
<accession>A0ABZ0PUL5</accession>
<dbReference type="NCBIfam" id="NF007831">
    <property type="entry name" value="PRK10542.1"/>
    <property type="match status" value="1"/>
</dbReference>
<name>A0ABZ0PUL5_9PSED</name>
<organism evidence="3 4">
    <name type="scientific">Pseudomonas benzenivorans</name>
    <dbReference type="NCBI Taxonomy" id="556533"/>
    <lineage>
        <taxon>Bacteria</taxon>
        <taxon>Pseudomonadati</taxon>
        <taxon>Pseudomonadota</taxon>
        <taxon>Gammaproteobacteria</taxon>
        <taxon>Pseudomonadales</taxon>
        <taxon>Pseudomonadaceae</taxon>
        <taxon>Pseudomonas</taxon>
    </lineage>
</organism>
<dbReference type="SFLD" id="SFLDG01150">
    <property type="entry name" value="Main.1:_Beta-like"/>
    <property type="match status" value="1"/>
</dbReference>
<evidence type="ECO:0000259" key="2">
    <source>
        <dbReference type="PROSITE" id="PS50405"/>
    </source>
</evidence>
<dbReference type="RefSeq" id="WP_318643940.1">
    <property type="nucleotide sequence ID" value="NZ_CP137892.1"/>
</dbReference>
<dbReference type="SFLD" id="SFLDG00358">
    <property type="entry name" value="Main_(cytGST)"/>
    <property type="match status" value="1"/>
</dbReference>
<dbReference type="CDD" id="cd03188">
    <property type="entry name" value="GST_C_Beta"/>
    <property type="match status" value="1"/>
</dbReference>
<evidence type="ECO:0000259" key="1">
    <source>
        <dbReference type="PROSITE" id="PS50404"/>
    </source>
</evidence>
<dbReference type="Proteomes" id="UP001305928">
    <property type="component" value="Chromosome"/>
</dbReference>
<keyword evidence="3" id="KW-0808">Transferase</keyword>
<feature type="domain" description="GST C-terminal" evidence="2">
    <location>
        <begin position="87"/>
        <end position="202"/>
    </location>
</feature>
<dbReference type="EMBL" id="CP137892">
    <property type="protein sequence ID" value="WPC04801.1"/>
    <property type="molecule type" value="Genomic_DNA"/>
</dbReference>
<dbReference type="CDD" id="cd03057">
    <property type="entry name" value="GST_N_Beta"/>
    <property type="match status" value="1"/>
</dbReference>
<dbReference type="Pfam" id="PF13409">
    <property type="entry name" value="GST_N_2"/>
    <property type="match status" value="1"/>
</dbReference>
<dbReference type="InterPro" id="IPR036249">
    <property type="entry name" value="Thioredoxin-like_sf"/>
</dbReference>
<dbReference type="Gene3D" id="1.20.1050.10">
    <property type="match status" value="1"/>
</dbReference>
<dbReference type="PROSITE" id="PS50404">
    <property type="entry name" value="GST_NTER"/>
    <property type="match status" value="1"/>
</dbReference>
<protein>
    <submittedName>
        <fullName evidence="3">Glutathione transferase GstA</fullName>
        <ecNumber evidence="3">2.5.1.18</ecNumber>
    </submittedName>
</protein>
<proteinExistence type="predicted"/>
<dbReference type="SUPFAM" id="SSF47616">
    <property type="entry name" value="GST C-terminal domain-like"/>
    <property type="match status" value="1"/>
</dbReference>
<dbReference type="Gene3D" id="3.40.30.10">
    <property type="entry name" value="Glutaredoxin"/>
    <property type="match status" value="1"/>
</dbReference>
<keyword evidence="4" id="KW-1185">Reference proteome</keyword>
<dbReference type="GO" id="GO:0004364">
    <property type="term" value="F:glutathione transferase activity"/>
    <property type="evidence" value="ECO:0007669"/>
    <property type="project" value="UniProtKB-EC"/>
</dbReference>
<feature type="domain" description="GST N-terminal" evidence="1">
    <location>
        <begin position="1"/>
        <end position="81"/>
    </location>
</feature>
<dbReference type="InterPro" id="IPR010987">
    <property type="entry name" value="Glutathione-S-Trfase_C-like"/>
</dbReference>
<evidence type="ECO:0000313" key="3">
    <source>
        <dbReference type="EMBL" id="WPC04801.1"/>
    </source>
</evidence>
<gene>
    <name evidence="3" type="primary">gstA</name>
    <name evidence="3" type="ORF">SBP02_18905</name>
</gene>
<dbReference type="InterPro" id="IPR040079">
    <property type="entry name" value="Glutathione_S-Trfase"/>
</dbReference>
<reference evidence="3 4" key="1">
    <citation type="submission" date="2023-11" db="EMBL/GenBank/DDBJ databases">
        <title>Complete genome of Pseudomonas benzenivorans BA3361.</title>
        <authorList>
            <person name="Shin S.Y."/>
            <person name="Song J."/>
            <person name="Kang H."/>
        </authorList>
    </citation>
    <scope>NUCLEOTIDE SEQUENCE [LARGE SCALE GENOMIC DNA]</scope>
    <source>
        <strain evidence="3 4">HNIBRBA3361</strain>
    </source>
</reference>
<dbReference type="SUPFAM" id="SSF52833">
    <property type="entry name" value="Thioredoxin-like"/>
    <property type="match status" value="1"/>
</dbReference>
<dbReference type="Pfam" id="PF00043">
    <property type="entry name" value="GST_C"/>
    <property type="match status" value="1"/>
</dbReference>
<evidence type="ECO:0000313" key="4">
    <source>
        <dbReference type="Proteomes" id="UP001305928"/>
    </source>
</evidence>
<dbReference type="PANTHER" id="PTHR44051">
    <property type="entry name" value="GLUTATHIONE S-TRANSFERASE-RELATED"/>
    <property type="match status" value="1"/>
</dbReference>
<dbReference type="PANTHER" id="PTHR44051:SF8">
    <property type="entry name" value="GLUTATHIONE S-TRANSFERASE GSTA"/>
    <property type="match status" value="1"/>
</dbReference>